<evidence type="ECO:0000259" key="5">
    <source>
        <dbReference type="PROSITE" id="PS51387"/>
    </source>
</evidence>
<accession>M7SP87</accession>
<name>M7SP87_EUTLA</name>
<dbReference type="Gene3D" id="3.30.465.10">
    <property type="match status" value="1"/>
</dbReference>
<dbReference type="OMA" id="THPQDHK"/>
<keyword evidence="4" id="KW-0560">Oxidoreductase</keyword>
<keyword evidence="7" id="KW-1185">Reference proteome</keyword>
<dbReference type="GO" id="GO:0016491">
    <property type="term" value="F:oxidoreductase activity"/>
    <property type="evidence" value="ECO:0007669"/>
    <property type="project" value="UniProtKB-KW"/>
</dbReference>
<dbReference type="SUPFAM" id="SSF56176">
    <property type="entry name" value="FAD-binding/transporter-associated domain-like"/>
    <property type="match status" value="1"/>
</dbReference>
<organism evidence="6 7">
    <name type="scientific">Eutypa lata (strain UCR-EL1)</name>
    <name type="common">Grapevine dieback disease fungus</name>
    <name type="synonym">Eutypa armeniacae</name>
    <dbReference type="NCBI Taxonomy" id="1287681"/>
    <lineage>
        <taxon>Eukaryota</taxon>
        <taxon>Fungi</taxon>
        <taxon>Dikarya</taxon>
        <taxon>Ascomycota</taxon>
        <taxon>Pezizomycotina</taxon>
        <taxon>Sordariomycetes</taxon>
        <taxon>Xylariomycetidae</taxon>
        <taxon>Xylariales</taxon>
        <taxon>Diatrypaceae</taxon>
        <taxon>Eutypa</taxon>
    </lineage>
</organism>
<evidence type="ECO:0000256" key="3">
    <source>
        <dbReference type="ARBA" id="ARBA00022827"/>
    </source>
</evidence>
<keyword evidence="2" id="KW-0285">Flavoprotein</keyword>
<dbReference type="AlphaFoldDB" id="M7SP87"/>
<dbReference type="PANTHER" id="PTHR42973:SF13">
    <property type="entry name" value="FAD-BINDING PCMH-TYPE DOMAIN-CONTAINING PROTEIN"/>
    <property type="match status" value="1"/>
</dbReference>
<feature type="domain" description="FAD-binding PCMH-type" evidence="5">
    <location>
        <begin position="81"/>
        <end position="252"/>
    </location>
</feature>
<proteinExistence type="inferred from homology"/>
<evidence type="ECO:0000256" key="2">
    <source>
        <dbReference type="ARBA" id="ARBA00022630"/>
    </source>
</evidence>
<dbReference type="InterPro" id="IPR016169">
    <property type="entry name" value="FAD-bd_PCMH_sub2"/>
</dbReference>
<dbReference type="OrthoDB" id="2151789at2759"/>
<dbReference type="HOGENOM" id="CLU_018354_1_0_1"/>
<evidence type="ECO:0000256" key="4">
    <source>
        <dbReference type="ARBA" id="ARBA00023002"/>
    </source>
</evidence>
<dbReference type="InterPro" id="IPR036318">
    <property type="entry name" value="FAD-bd_PCMH-like_sf"/>
</dbReference>
<protein>
    <submittedName>
        <fullName evidence="6">Putative fad binding domain-containing protein</fullName>
    </submittedName>
</protein>
<dbReference type="STRING" id="1287681.M7SP87"/>
<keyword evidence="3" id="KW-0274">FAD</keyword>
<evidence type="ECO:0000313" key="7">
    <source>
        <dbReference type="Proteomes" id="UP000012174"/>
    </source>
</evidence>
<dbReference type="eggNOG" id="KOG1231">
    <property type="taxonomic scope" value="Eukaryota"/>
</dbReference>
<dbReference type="KEGG" id="ela:UCREL1_6752"/>
<evidence type="ECO:0000313" key="6">
    <source>
        <dbReference type="EMBL" id="EMR66268.1"/>
    </source>
</evidence>
<evidence type="ECO:0000256" key="1">
    <source>
        <dbReference type="ARBA" id="ARBA00005466"/>
    </source>
</evidence>
<dbReference type="InterPro" id="IPR006094">
    <property type="entry name" value="Oxid_FAD_bind_N"/>
</dbReference>
<gene>
    <name evidence="6" type="ORF">UCREL1_6752</name>
</gene>
<dbReference type="EMBL" id="KB706688">
    <property type="protein sequence ID" value="EMR66268.1"/>
    <property type="molecule type" value="Genomic_DNA"/>
</dbReference>
<dbReference type="InterPro" id="IPR016166">
    <property type="entry name" value="FAD-bd_PCMH"/>
</dbReference>
<dbReference type="GO" id="GO:0071949">
    <property type="term" value="F:FAD binding"/>
    <property type="evidence" value="ECO:0007669"/>
    <property type="project" value="InterPro"/>
</dbReference>
<dbReference type="PROSITE" id="PS51387">
    <property type="entry name" value="FAD_PCMH"/>
    <property type="match status" value="1"/>
</dbReference>
<dbReference type="InterPro" id="IPR050416">
    <property type="entry name" value="FAD-linked_Oxidoreductase"/>
</dbReference>
<sequence length="524" mass="56266">MHYYDDLSKTYPRTAMALTFVAVTGLAAAAAAAAAAVGAGTVADPNDTCELMAVQTAIEILSPLTIEYNTEQTEYWSTACGAMKPSCILAPSTTDEVAAIMAALRDTNETFAVKSGGHNPNNGWASVDGGPLISTKNLDEVIFDPDTETVRVGPGNRWDEVAEALDGTGYCAVGGRIGNVGVGGYLLGGGLSFQSLNYGWAANSVLEFTLVLPNASVVAVREDNHPDLFLSLKGGGNNYGIVTSFLLQAYPQGDVWGGNLWFDETDKTTPKVLQAVRDFTEYNTDPKAGIIVTSERTLATLVQLWIVFLFYDGPEPPEGVFKNFTDIGPFINTAKTQTMSELVSGNNWAVLKGSVYQIGTETVPLPSEADAPEVLGALFDTWVNASDGAALVPGTIASIAFQPMPKAIPRIARSKNGGDLIDLDDDIDRIIIELNYSFTFNASYEKVDTVMRDTYTGVAGVVQNYTEAGVLPADAYLPLFANDAFYSQDYFGRLRPEKAELARRVQREVDPEGVFKSRTGGWKP</sequence>
<dbReference type="PANTHER" id="PTHR42973">
    <property type="entry name" value="BINDING OXIDOREDUCTASE, PUTATIVE (AFU_ORTHOLOGUE AFUA_1G17690)-RELATED"/>
    <property type="match status" value="1"/>
</dbReference>
<dbReference type="Proteomes" id="UP000012174">
    <property type="component" value="Unassembled WGS sequence"/>
</dbReference>
<reference evidence="7" key="1">
    <citation type="journal article" date="2013" name="Genome Announc.">
        <title>Draft genome sequence of the grapevine dieback fungus Eutypa lata UCR-EL1.</title>
        <authorList>
            <person name="Blanco-Ulate B."/>
            <person name="Rolshausen P.E."/>
            <person name="Cantu D."/>
        </authorList>
    </citation>
    <scope>NUCLEOTIDE SEQUENCE [LARGE SCALE GENOMIC DNA]</scope>
    <source>
        <strain evidence="7">UCR-EL1</strain>
    </source>
</reference>
<dbReference type="Pfam" id="PF01565">
    <property type="entry name" value="FAD_binding_4"/>
    <property type="match status" value="1"/>
</dbReference>
<comment type="similarity">
    <text evidence="1">Belongs to the oxygen-dependent FAD-linked oxidoreductase family.</text>
</comment>